<dbReference type="OrthoDB" id="5323870at2759"/>
<feature type="region of interest" description="Disordered" evidence="1">
    <location>
        <begin position="84"/>
        <end position="108"/>
    </location>
</feature>
<dbReference type="eggNOG" id="ENOG502SJ54">
    <property type="taxonomic scope" value="Eukaryota"/>
</dbReference>
<dbReference type="Proteomes" id="UP000077154">
    <property type="component" value="Unassembled WGS sequence"/>
</dbReference>
<dbReference type="SUPFAM" id="SSF50978">
    <property type="entry name" value="WD40 repeat-like"/>
    <property type="match status" value="1"/>
</dbReference>
<evidence type="ECO:0000313" key="2">
    <source>
        <dbReference type="EMBL" id="OAF54551.1"/>
    </source>
</evidence>
<dbReference type="Gene3D" id="2.130.10.10">
    <property type="entry name" value="YVTN repeat-like/Quinoprotein amine dehydrogenase"/>
    <property type="match status" value="1"/>
</dbReference>
<accession>A0A176ZZU0</accession>
<gene>
    <name evidence="2" type="ORF">VC83_09186</name>
</gene>
<evidence type="ECO:0000256" key="1">
    <source>
        <dbReference type="SAM" id="MobiDB-lite"/>
    </source>
</evidence>
<dbReference type="InterPro" id="IPR015943">
    <property type="entry name" value="WD40/YVTN_repeat-like_dom_sf"/>
</dbReference>
<proteinExistence type="predicted"/>
<dbReference type="GeneID" id="36292223"/>
<dbReference type="RefSeq" id="XP_024319855.1">
    <property type="nucleotide sequence ID" value="XM_024472631.1"/>
</dbReference>
<sequence>MGFSERFLRTEQNVQLSYELSHRIYTAAPYPTLAPNGSSIVICGHDQGVLIIWRGGRTFKPAAAPKANGNGASNNAVMIIDSDEEAPDAAEEEAEFEDEEAETDPSRPFPPVLQYIDLMFGTSATHLAVCAAVQDRIVFAATCGDSSVRLVSLPITPPSPERKVTNKSRNWAETVVTLSGFSTPADGVAMTSVKEQDEKTKSSGYLLVASHSREVTGLLILHKVPVFSAQKGGKMTERLSQDHTAPFQTQYLSTPASSLDFSHSSNNLLLADKTGAIRIYSPDVSDGSWLLTLHTDFIKSDTAKFSSRKAILDTKWVLGGKAVMVLLADGEWGVWDLEGSGPGASRGILGSQGIKGGALTPFSISGYIDGPPIKSTSRPTASTSKFAPMTPATRRTVEPALLGSHNQSATAGLISALPLPKTTTTSPADERIAFWIEDAYAVIPSLRSFWEAQHRRGANLFSGASGTKMLRIDGVNLCGERCTGLAQSVVDGSTPELIVAAEHRLVIVADLPESGGAQKPRVPALESGAGQLQIAAARRDLDITGIDQMLDHMDEDGGSPLFAKRKSIQN</sequence>
<dbReference type="VEuPathDB" id="FungiDB:GMDG_06981"/>
<protein>
    <recommendedName>
        <fullName evidence="3">Nucleoporin NUP37</fullName>
    </recommendedName>
</protein>
<organism evidence="2">
    <name type="scientific">Pseudogymnoascus destructans</name>
    <dbReference type="NCBI Taxonomy" id="655981"/>
    <lineage>
        <taxon>Eukaryota</taxon>
        <taxon>Fungi</taxon>
        <taxon>Dikarya</taxon>
        <taxon>Ascomycota</taxon>
        <taxon>Pezizomycotina</taxon>
        <taxon>Leotiomycetes</taxon>
        <taxon>Thelebolales</taxon>
        <taxon>Thelebolaceae</taxon>
        <taxon>Pseudogymnoascus</taxon>
    </lineage>
</organism>
<name>A0A176ZZU0_9PEZI</name>
<dbReference type="InterPro" id="IPR036322">
    <property type="entry name" value="WD40_repeat_dom_sf"/>
</dbReference>
<feature type="compositionally biased region" description="Acidic residues" evidence="1">
    <location>
        <begin position="84"/>
        <end position="103"/>
    </location>
</feature>
<evidence type="ECO:0008006" key="3">
    <source>
        <dbReference type="Google" id="ProtNLM"/>
    </source>
</evidence>
<dbReference type="AlphaFoldDB" id="A0A176ZZU0"/>
<dbReference type="EMBL" id="KV441419">
    <property type="protein sequence ID" value="OAF54551.1"/>
    <property type="molecule type" value="Genomic_DNA"/>
</dbReference>
<reference evidence="2" key="1">
    <citation type="submission" date="2016-03" db="EMBL/GenBank/DDBJ databases">
        <title>Updated assembly of Pseudogymnoascus destructans, the fungus causing white-nose syndrome of bats.</title>
        <authorList>
            <person name="Palmer J.M."/>
            <person name="Drees K.P."/>
            <person name="Foster J.T."/>
            <person name="Lindner D.L."/>
        </authorList>
    </citation>
    <scope>NUCLEOTIDE SEQUENCE [LARGE SCALE GENOMIC DNA]</scope>
    <source>
        <strain evidence="2">20631-21</strain>
    </source>
</reference>